<evidence type="ECO:0000313" key="1">
    <source>
        <dbReference type="EMBL" id="BDR91581.1"/>
    </source>
</evidence>
<accession>A0ABN6SNW9</accession>
<proteinExistence type="predicted"/>
<keyword evidence="2" id="KW-1185">Reference proteome</keyword>
<reference evidence="2" key="1">
    <citation type="submission" date="2022-09" db="EMBL/GenBank/DDBJ databases">
        <title>Complete genome sequence of Vulcanisaeta souniana.</title>
        <authorList>
            <person name="Kato S."/>
            <person name="Itoh T."/>
            <person name="Ohkuma M."/>
        </authorList>
    </citation>
    <scope>NUCLEOTIDE SEQUENCE [LARGE SCALE GENOMIC DNA]</scope>
    <source>
        <strain evidence="2">JCM 11219</strain>
    </source>
</reference>
<evidence type="ECO:0000313" key="2">
    <source>
        <dbReference type="Proteomes" id="UP001060771"/>
    </source>
</evidence>
<protein>
    <submittedName>
        <fullName evidence="1">Uncharacterized protein</fullName>
    </submittedName>
</protein>
<dbReference type="GeneID" id="76206229"/>
<name>A0ABN6SNW9_9CREN</name>
<sequence>MPEEYVFHARISKTSHGLLCIYIPKGLSSKMQHLHRREVIIRVTVPDE</sequence>
<gene>
    <name evidence="1" type="ORF">Vsou_06740</name>
</gene>
<organism evidence="1 2">
    <name type="scientific">Vulcanisaeta souniana JCM 11219</name>
    <dbReference type="NCBI Taxonomy" id="1293586"/>
    <lineage>
        <taxon>Archaea</taxon>
        <taxon>Thermoproteota</taxon>
        <taxon>Thermoprotei</taxon>
        <taxon>Thermoproteales</taxon>
        <taxon>Thermoproteaceae</taxon>
        <taxon>Vulcanisaeta</taxon>
    </lineage>
</organism>
<dbReference type="EMBL" id="AP026830">
    <property type="protein sequence ID" value="BDR91581.1"/>
    <property type="molecule type" value="Genomic_DNA"/>
</dbReference>
<dbReference type="Proteomes" id="UP001060771">
    <property type="component" value="Chromosome"/>
</dbReference>
<dbReference type="RefSeq" id="WP_013337014.1">
    <property type="nucleotide sequence ID" value="NZ_AP026830.1"/>
</dbReference>